<comment type="caution">
    <text evidence="1">The sequence shown here is derived from an EMBL/GenBank/DDBJ whole genome shotgun (WGS) entry which is preliminary data.</text>
</comment>
<evidence type="ECO:0000313" key="1">
    <source>
        <dbReference type="EMBL" id="GJN06323.1"/>
    </source>
</evidence>
<reference evidence="1" key="2">
    <citation type="submission" date="2021-12" db="EMBL/GenBank/DDBJ databases">
        <title>Resequencing data analysis of finger millet.</title>
        <authorList>
            <person name="Hatakeyama M."/>
            <person name="Aluri S."/>
            <person name="Balachadran M.T."/>
            <person name="Sivarajan S.R."/>
            <person name="Poveda L."/>
            <person name="Shimizu-Inatsugi R."/>
            <person name="Schlapbach R."/>
            <person name="Sreeman S.M."/>
            <person name="Shimizu K.K."/>
        </authorList>
    </citation>
    <scope>NUCLEOTIDE SEQUENCE</scope>
</reference>
<dbReference type="Proteomes" id="UP001054889">
    <property type="component" value="Unassembled WGS sequence"/>
</dbReference>
<proteinExistence type="predicted"/>
<protein>
    <submittedName>
        <fullName evidence="1">Uncharacterized protein</fullName>
    </submittedName>
</protein>
<gene>
    <name evidence="1" type="primary">ga24042</name>
    <name evidence="1" type="ORF">PR202_ga24042</name>
</gene>
<accession>A0AAV5D832</accession>
<dbReference type="AlphaFoldDB" id="A0AAV5D832"/>
<dbReference type="EMBL" id="BQKI01000012">
    <property type="protein sequence ID" value="GJN06323.1"/>
    <property type="molecule type" value="Genomic_DNA"/>
</dbReference>
<keyword evidence="2" id="KW-1185">Reference proteome</keyword>
<organism evidence="1 2">
    <name type="scientific">Eleusine coracana subsp. coracana</name>
    <dbReference type="NCBI Taxonomy" id="191504"/>
    <lineage>
        <taxon>Eukaryota</taxon>
        <taxon>Viridiplantae</taxon>
        <taxon>Streptophyta</taxon>
        <taxon>Embryophyta</taxon>
        <taxon>Tracheophyta</taxon>
        <taxon>Spermatophyta</taxon>
        <taxon>Magnoliopsida</taxon>
        <taxon>Liliopsida</taxon>
        <taxon>Poales</taxon>
        <taxon>Poaceae</taxon>
        <taxon>PACMAD clade</taxon>
        <taxon>Chloridoideae</taxon>
        <taxon>Cynodonteae</taxon>
        <taxon>Eleusininae</taxon>
        <taxon>Eleusine</taxon>
    </lineage>
</organism>
<name>A0AAV5D832_ELECO</name>
<reference evidence="1" key="1">
    <citation type="journal article" date="2018" name="DNA Res.">
        <title>Multiple hybrid de novo genome assembly of finger millet, an orphan allotetraploid crop.</title>
        <authorList>
            <person name="Hatakeyama M."/>
            <person name="Aluri S."/>
            <person name="Balachadran M.T."/>
            <person name="Sivarajan S.R."/>
            <person name="Patrignani A."/>
            <person name="Gruter S."/>
            <person name="Poveda L."/>
            <person name="Shimizu-Inatsugi R."/>
            <person name="Baeten J."/>
            <person name="Francoijs K.J."/>
            <person name="Nataraja K.N."/>
            <person name="Reddy Y.A.N."/>
            <person name="Phadnis S."/>
            <person name="Ravikumar R.L."/>
            <person name="Schlapbach R."/>
            <person name="Sreeman S.M."/>
            <person name="Shimizu K.K."/>
        </authorList>
    </citation>
    <scope>NUCLEOTIDE SEQUENCE</scope>
</reference>
<sequence length="94" mass="10370">MRASDDPVLGRESFQLILVFIASADVAADKRAEVARGRLRCTDTPKAAVARRWSRDSANFRHLSGLPSTSTAHHCLAFRRLLGKPWMPSVPNSP</sequence>
<evidence type="ECO:0000313" key="2">
    <source>
        <dbReference type="Proteomes" id="UP001054889"/>
    </source>
</evidence>